<gene>
    <name evidence="1" type="ORF">B4135_3378</name>
</gene>
<organism evidence="1 2">
    <name type="scientific">Caldibacillus debilis</name>
    <dbReference type="NCBI Taxonomy" id="301148"/>
    <lineage>
        <taxon>Bacteria</taxon>
        <taxon>Bacillati</taxon>
        <taxon>Bacillota</taxon>
        <taxon>Bacilli</taxon>
        <taxon>Bacillales</taxon>
        <taxon>Bacillaceae</taxon>
        <taxon>Caldibacillus</taxon>
    </lineage>
</organism>
<sequence>MVCPFIKIRHLQKIPWRLIFPPAGYIINIYEHMFGIGEGRE</sequence>
<dbReference type="Proteomes" id="UP000075683">
    <property type="component" value="Unassembled WGS sequence"/>
</dbReference>
<name>A0A150LE11_9BACI</name>
<accession>A0A150LE11</accession>
<dbReference type="AlphaFoldDB" id="A0A150LE11"/>
<protein>
    <submittedName>
        <fullName evidence="1">Uncharacterized protein</fullName>
    </submittedName>
</protein>
<reference evidence="1 2" key="1">
    <citation type="submission" date="2016-01" db="EMBL/GenBank/DDBJ databases">
        <title>Draft Genome Sequences of Seven Thermophilic Sporeformers Isolated from Foods.</title>
        <authorList>
            <person name="Berendsen E.M."/>
            <person name="Wells-Bennik M.H."/>
            <person name="Krawcyk A.O."/>
            <person name="De Jong A."/>
            <person name="Holsappel S."/>
            <person name="Eijlander R.T."/>
            <person name="Kuipers O.P."/>
        </authorList>
    </citation>
    <scope>NUCLEOTIDE SEQUENCE [LARGE SCALE GENOMIC DNA]</scope>
    <source>
        <strain evidence="1 2">B4135</strain>
    </source>
</reference>
<comment type="caution">
    <text evidence="1">The sequence shown here is derived from an EMBL/GenBank/DDBJ whole genome shotgun (WGS) entry which is preliminary data.</text>
</comment>
<evidence type="ECO:0000313" key="1">
    <source>
        <dbReference type="EMBL" id="KYD10577.1"/>
    </source>
</evidence>
<proteinExistence type="predicted"/>
<evidence type="ECO:0000313" key="2">
    <source>
        <dbReference type="Proteomes" id="UP000075683"/>
    </source>
</evidence>
<dbReference type="EMBL" id="LQYT01000117">
    <property type="protein sequence ID" value="KYD10577.1"/>
    <property type="molecule type" value="Genomic_DNA"/>
</dbReference>